<dbReference type="PaxDb" id="1435377-SUSAZ_03325"/>
<gene>
    <name evidence="1" type="ORF">ATY89_02695</name>
    <name evidence="2" type="ORF">ATZ20_05720</name>
</gene>
<dbReference type="Proteomes" id="UP000065473">
    <property type="component" value="Chromosome"/>
</dbReference>
<protein>
    <submittedName>
        <fullName evidence="1">Uncharacterized protein</fullName>
    </submittedName>
</protein>
<dbReference type="RefSeq" id="WP_011277621.1">
    <property type="nucleotide sequence ID" value="NZ_BHWZ01000001.1"/>
</dbReference>
<sequence length="96" mass="11137">MLRLVVGQEDYFEIPSTLIDYLRENKVYFEVVFDTLYDGYPEIEYNGKRIKVDSSSDIEALVKRLVADTKDTVNDTDKSFPKSYKWDRILSSGALV</sequence>
<dbReference type="OrthoDB" id="382544at2157"/>
<dbReference type="Proteomes" id="UP000060043">
    <property type="component" value="Chromosome"/>
</dbReference>
<dbReference type="AlphaFoldDB" id="A0A0U3GVB9"/>
<evidence type="ECO:0000313" key="3">
    <source>
        <dbReference type="Proteomes" id="UP000060043"/>
    </source>
</evidence>
<dbReference type="GeneID" id="14551261"/>
<evidence type="ECO:0000313" key="4">
    <source>
        <dbReference type="Proteomes" id="UP000065473"/>
    </source>
</evidence>
<organism evidence="1 4">
    <name type="scientific">Sulfolobus acidocaldarius</name>
    <dbReference type="NCBI Taxonomy" id="2285"/>
    <lineage>
        <taxon>Archaea</taxon>
        <taxon>Thermoproteota</taxon>
        <taxon>Thermoprotei</taxon>
        <taxon>Sulfolobales</taxon>
        <taxon>Sulfolobaceae</taxon>
        <taxon>Sulfolobus</taxon>
    </lineage>
</organism>
<name>A0A0U3GVB9_9CREN</name>
<evidence type="ECO:0000313" key="1">
    <source>
        <dbReference type="EMBL" id="ALU28966.1"/>
    </source>
</evidence>
<reference evidence="3 4" key="1">
    <citation type="submission" date="2015-12" db="EMBL/GenBank/DDBJ databases">
        <title>A stable core within a dynamic pangenome in Sulfolobus acidocaldarius.</title>
        <authorList>
            <person name="Anderson R."/>
            <person name="Kouris A."/>
            <person name="Seward C."/>
            <person name="Campbell K."/>
            <person name="Whitaker R."/>
        </authorList>
    </citation>
    <scope>NUCLEOTIDE SEQUENCE [LARGE SCALE GENOMIC DNA]</scope>
    <source>
        <strain evidence="1 4">GG12-C01-09</strain>
        <strain evidence="2 3">NG05B_CO5_07</strain>
    </source>
</reference>
<dbReference type="EMBL" id="CP013694">
    <property type="protein sequence ID" value="ALU28966.1"/>
    <property type="molecule type" value="Genomic_DNA"/>
</dbReference>
<accession>A0A0U3GVB9</accession>
<evidence type="ECO:0000313" key="2">
    <source>
        <dbReference type="EMBL" id="ALU31693.1"/>
    </source>
</evidence>
<dbReference type="STRING" id="1435377.SUSAZ_03325"/>
<dbReference type="EMBL" id="CP013695">
    <property type="protein sequence ID" value="ALU31693.1"/>
    <property type="molecule type" value="Genomic_DNA"/>
</dbReference>
<proteinExistence type="predicted"/>